<organism evidence="1 2">
    <name type="scientific">Paspalum notatum var. saurae</name>
    <dbReference type="NCBI Taxonomy" id="547442"/>
    <lineage>
        <taxon>Eukaryota</taxon>
        <taxon>Viridiplantae</taxon>
        <taxon>Streptophyta</taxon>
        <taxon>Embryophyta</taxon>
        <taxon>Tracheophyta</taxon>
        <taxon>Spermatophyta</taxon>
        <taxon>Magnoliopsida</taxon>
        <taxon>Liliopsida</taxon>
        <taxon>Poales</taxon>
        <taxon>Poaceae</taxon>
        <taxon>PACMAD clade</taxon>
        <taxon>Panicoideae</taxon>
        <taxon>Andropogonodae</taxon>
        <taxon>Paspaleae</taxon>
        <taxon>Paspalinae</taxon>
        <taxon>Paspalum</taxon>
    </lineage>
</organism>
<accession>A0AAQ3XGA0</accession>
<dbReference type="Proteomes" id="UP001341281">
    <property type="component" value="Chromosome 09"/>
</dbReference>
<protein>
    <submittedName>
        <fullName evidence="1">Uncharacterized protein</fullName>
    </submittedName>
</protein>
<keyword evidence="2" id="KW-1185">Reference proteome</keyword>
<evidence type="ECO:0000313" key="1">
    <source>
        <dbReference type="EMBL" id="WVZ95412.1"/>
    </source>
</evidence>
<evidence type="ECO:0000313" key="2">
    <source>
        <dbReference type="Proteomes" id="UP001341281"/>
    </source>
</evidence>
<proteinExistence type="predicted"/>
<reference evidence="1 2" key="1">
    <citation type="submission" date="2024-02" db="EMBL/GenBank/DDBJ databases">
        <title>High-quality chromosome-scale genome assembly of Pensacola bahiagrass (Paspalum notatum Flugge var. saurae).</title>
        <authorList>
            <person name="Vega J.M."/>
            <person name="Podio M."/>
            <person name="Orjuela J."/>
            <person name="Siena L.A."/>
            <person name="Pessino S.C."/>
            <person name="Combes M.C."/>
            <person name="Mariac C."/>
            <person name="Albertini E."/>
            <person name="Pupilli F."/>
            <person name="Ortiz J.P.A."/>
            <person name="Leblanc O."/>
        </authorList>
    </citation>
    <scope>NUCLEOTIDE SEQUENCE [LARGE SCALE GENOMIC DNA]</scope>
    <source>
        <strain evidence="1">R1</strain>
        <tissue evidence="1">Leaf</tissue>
    </source>
</reference>
<dbReference type="AlphaFoldDB" id="A0AAQ3XGA0"/>
<dbReference type="EMBL" id="CP144753">
    <property type="protein sequence ID" value="WVZ95412.1"/>
    <property type="molecule type" value="Genomic_DNA"/>
</dbReference>
<gene>
    <name evidence="1" type="ORF">U9M48_041180</name>
</gene>
<sequence>MQAVFFGLFPRCSLTDEHLTIALLWVLDSSLTSGSSVPLSPNSTLSQPACYPIYVIINVLHYLSAYGSTRLPAWPVRAAGSVSVTVPKQFTAESLKHVLLGIGKELESARHLAIASAFLHMERPLCSSHTGETLPFYS</sequence>
<name>A0AAQ3XGA0_PASNO</name>